<reference evidence="2 3" key="1">
    <citation type="submission" date="2016-04" db="EMBL/GenBank/DDBJ databases">
        <title>Peptidophaga gingivicola gen. nov., sp. nov., isolated from human subgingival plaque.</title>
        <authorList>
            <person name="Beall C.J."/>
            <person name="Mokrzan E.M."/>
            <person name="Griffen A.L."/>
            <person name="Leys E.J."/>
        </authorList>
    </citation>
    <scope>NUCLEOTIDE SEQUENCE [LARGE SCALE GENOMIC DNA]</scope>
    <source>
        <strain evidence="2 3">BA112</strain>
    </source>
</reference>
<dbReference type="Gene3D" id="3.40.50.720">
    <property type="entry name" value="NAD(P)-binding Rossmann-like Domain"/>
    <property type="match status" value="1"/>
</dbReference>
<dbReference type="RefSeq" id="WP_064231764.1">
    <property type="nucleotide sequence ID" value="NZ_LVZK01000002.1"/>
</dbReference>
<name>A0A179B3E6_9ACTO</name>
<keyword evidence="3" id="KW-1185">Reference proteome</keyword>
<accession>A0A179B3E6</accession>
<dbReference type="AlphaFoldDB" id="A0A179B3E6"/>
<organism evidence="2 3">
    <name type="scientific">Peptidiphaga gingivicola</name>
    <dbReference type="NCBI Taxonomy" id="2741497"/>
    <lineage>
        <taxon>Bacteria</taxon>
        <taxon>Bacillati</taxon>
        <taxon>Actinomycetota</taxon>
        <taxon>Actinomycetes</taxon>
        <taxon>Actinomycetales</taxon>
        <taxon>Actinomycetaceae</taxon>
        <taxon>Peptidiphaga</taxon>
    </lineage>
</organism>
<proteinExistence type="predicted"/>
<sequence>MERVFHIREGLGVFWRDRDTLQIGLDPRTGVTVGGLNRTEQDFVAALSRPLSATEVESSAHRMHIAPARRTEILDMLDRAAVLAQPLRSLSGTCVQLTNLDALGVSIALALAEAGVGAIVFSPNMGTVGQEDHPALAKRLGMPRAQAFLTALRSASVEIRTSGTPDVAVVTGSRLIDPSATGDLCGRGVPHLLAWVEEVDACIGPLVEPGENACAGCVYEARCEADPAWVNLAPQAVFAKPIVAPTNVRNLACDLAVRCILGFLAGDGNSLREAQWRVPRGTAAPRQVAVVAHPACPCSAHSLLLGKIDKTDGESDFEANGVGANAERSVKASSRSCFEAAAAANGEAGPAPNASGASPTGTRLGDDPEDLLPPFGEF</sequence>
<dbReference type="Proteomes" id="UP000078368">
    <property type="component" value="Unassembled WGS sequence"/>
</dbReference>
<feature type="compositionally biased region" description="Low complexity" evidence="1">
    <location>
        <begin position="343"/>
        <end position="359"/>
    </location>
</feature>
<gene>
    <name evidence="2" type="ORF">A4H34_08105</name>
</gene>
<evidence type="ECO:0000313" key="3">
    <source>
        <dbReference type="Proteomes" id="UP000078368"/>
    </source>
</evidence>
<dbReference type="EMBL" id="LVZK01000002">
    <property type="protein sequence ID" value="OAP85554.1"/>
    <property type="molecule type" value="Genomic_DNA"/>
</dbReference>
<evidence type="ECO:0000313" key="2">
    <source>
        <dbReference type="EMBL" id="OAP85554.1"/>
    </source>
</evidence>
<dbReference type="OrthoDB" id="4426339at2"/>
<feature type="region of interest" description="Disordered" evidence="1">
    <location>
        <begin position="343"/>
        <end position="378"/>
    </location>
</feature>
<evidence type="ECO:0000256" key="1">
    <source>
        <dbReference type="SAM" id="MobiDB-lite"/>
    </source>
</evidence>
<comment type="caution">
    <text evidence="2">The sequence shown here is derived from an EMBL/GenBank/DDBJ whole genome shotgun (WGS) entry which is preliminary data.</text>
</comment>
<protein>
    <recommendedName>
        <fullName evidence="4">THIF-type NAD/FAD binding fold domain-containing protein</fullName>
    </recommendedName>
</protein>
<evidence type="ECO:0008006" key="4">
    <source>
        <dbReference type="Google" id="ProtNLM"/>
    </source>
</evidence>
<dbReference type="STRING" id="1823756.A4H34_08105"/>